<dbReference type="PANTHER" id="PTHR30579">
    <property type="entry name" value="TRANSCRIPTIONAL REGULATOR"/>
    <property type="match status" value="1"/>
</dbReference>
<comment type="caution">
    <text evidence="6">The sequence shown here is derived from an EMBL/GenBank/DDBJ whole genome shotgun (WGS) entry which is preliminary data.</text>
</comment>
<evidence type="ECO:0000256" key="4">
    <source>
        <dbReference type="ARBA" id="ARBA00023163"/>
    </source>
</evidence>
<dbReference type="Pfam" id="PF00126">
    <property type="entry name" value="HTH_1"/>
    <property type="match status" value="1"/>
</dbReference>
<dbReference type="InterPro" id="IPR036388">
    <property type="entry name" value="WH-like_DNA-bd_sf"/>
</dbReference>
<evidence type="ECO:0000256" key="1">
    <source>
        <dbReference type="ARBA" id="ARBA00009437"/>
    </source>
</evidence>
<reference evidence="6 7" key="1">
    <citation type="submission" date="2017-05" db="EMBL/GenBank/DDBJ databases">
        <title>Complete and WGS of Bordetella genogroups.</title>
        <authorList>
            <person name="Spilker T."/>
            <person name="LiPuma J."/>
        </authorList>
    </citation>
    <scope>NUCLEOTIDE SEQUENCE [LARGE SCALE GENOMIC DNA]</scope>
    <source>
        <strain evidence="6 7">AU10456</strain>
    </source>
</reference>
<protein>
    <recommendedName>
        <fullName evidence="5">HTH lysR-type domain-containing protein</fullName>
    </recommendedName>
</protein>
<keyword evidence="3" id="KW-0238">DNA-binding</keyword>
<dbReference type="GO" id="GO:0003700">
    <property type="term" value="F:DNA-binding transcription factor activity"/>
    <property type="evidence" value="ECO:0007669"/>
    <property type="project" value="InterPro"/>
</dbReference>
<dbReference type="AlphaFoldDB" id="A0A261TM13"/>
<feature type="domain" description="HTH lysR-type" evidence="5">
    <location>
        <begin position="4"/>
        <end position="61"/>
    </location>
</feature>
<dbReference type="PANTHER" id="PTHR30579:SF7">
    <property type="entry name" value="HTH-TYPE TRANSCRIPTIONAL REGULATOR LRHA-RELATED"/>
    <property type="match status" value="1"/>
</dbReference>
<dbReference type="Proteomes" id="UP000216913">
    <property type="component" value="Unassembled WGS sequence"/>
</dbReference>
<keyword evidence="4" id="KW-0804">Transcription</keyword>
<comment type="similarity">
    <text evidence="1">Belongs to the LysR transcriptional regulatory family.</text>
</comment>
<dbReference type="SUPFAM" id="SSF46785">
    <property type="entry name" value="Winged helix' DNA-binding domain"/>
    <property type="match status" value="1"/>
</dbReference>
<keyword evidence="2" id="KW-0805">Transcription regulation</keyword>
<organism evidence="6 7">
    <name type="scientific">Bordetella genomosp. 5</name>
    <dbReference type="NCBI Taxonomy" id="1395608"/>
    <lineage>
        <taxon>Bacteria</taxon>
        <taxon>Pseudomonadati</taxon>
        <taxon>Pseudomonadota</taxon>
        <taxon>Betaproteobacteria</taxon>
        <taxon>Burkholderiales</taxon>
        <taxon>Alcaligenaceae</taxon>
        <taxon>Bordetella</taxon>
    </lineage>
</organism>
<proteinExistence type="inferred from homology"/>
<dbReference type="InterPro" id="IPR005119">
    <property type="entry name" value="LysR_subst-bd"/>
</dbReference>
<dbReference type="FunFam" id="1.10.10.10:FF:000001">
    <property type="entry name" value="LysR family transcriptional regulator"/>
    <property type="match status" value="1"/>
</dbReference>
<accession>A0A261TM13</accession>
<dbReference type="Pfam" id="PF03466">
    <property type="entry name" value="LysR_substrate"/>
    <property type="match status" value="2"/>
</dbReference>
<dbReference type="InterPro" id="IPR036390">
    <property type="entry name" value="WH_DNA-bd_sf"/>
</dbReference>
<dbReference type="EMBL" id="NEVP01000007">
    <property type="protein sequence ID" value="OZI50232.1"/>
    <property type="molecule type" value="Genomic_DNA"/>
</dbReference>
<dbReference type="GO" id="GO:0003677">
    <property type="term" value="F:DNA binding"/>
    <property type="evidence" value="ECO:0007669"/>
    <property type="project" value="UniProtKB-KW"/>
</dbReference>
<dbReference type="PROSITE" id="PS50931">
    <property type="entry name" value="HTH_LYSR"/>
    <property type="match status" value="1"/>
</dbReference>
<name>A0A261TM13_9BORD</name>
<keyword evidence="7" id="KW-1185">Reference proteome</keyword>
<dbReference type="SUPFAM" id="SSF53850">
    <property type="entry name" value="Periplasmic binding protein-like II"/>
    <property type="match status" value="1"/>
</dbReference>
<dbReference type="Gene3D" id="3.40.190.10">
    <property type="entry name" value="Periplasmic binding protein-like II"/>
    <property type="match status" value="2"/>
</dbReference>
<evidence type="ECO:0000256" key="2">
    <source>
        <dbReference type="ARBA" id="ARBA00023015"/>
    </source>
</evidence>
<gene>
    <name evidence="6" type="ORF">CAL25_12970</name>
</gene>
<dbReference type="RefSeq" id="WP_094800537.1">
    <property type="nucleotide sequence ID" value="NZ_NEVP01000007.1"/>
</dbReference>
<dbReference type="InterPro" id="IPR050176">
    <property type="entry name" value="LTTR"/>
</dbReference>
<dbReference type="OrthoDB" id="8809624at2"/>
<dbReference type="PRINTS" id="PR00039">
    <property type="entry name" value="HTHLYSR"/>
</dbReference>
<evidence type="ECO:0000313" key="7">
    <source>
        <dbReference type="Proteomes" id="UP000216913"/>
    </source>
</evidence>
<dbReference type="InterPro" id="IPR000847">
    <property type="entry name" value="LysR_HTH_N"/>
</dbReference>
<sequence>MSQLDLDQLRTFAAVADAGSLTAAAPRVFLSQSSVSEQIRKLEERAGQVLLRRGKTGVVLTPAGVRLLDYARRILALAEQAQREMRGLALEGDLRLGITDYFRPNEISPLLARLKLTYPGLRLRVEIAKSDLVRAAYARGELDVAVAMRVTEAGASDAAADPAWVLRREPLVWLAGEGVDLGVAGDPEVFAAGGGTSGPDASGAGASDVDMSAASLPLLCLTESCSLRQYTEGVLRRAGVAYGVAHVTTGVAGLQMALAAGLGVACLNRGAMSDGIVPWRGAGALPALGMAVFEALPPRAGEDARAGQVRDAVVAHFR</sequence>
<evidence type="ECO:0000259" key="5">
    <source>
        <dbReference type="PROSITE" id="PS50931"/>
    </source>
</evidence>
<evidence type="ECO:0000256" key="3">
    <source>
        <dbReference type="ARBA" id="ARBA00023125"/>
    </source>
</evidence>
<evidence type="ECO:0000313" key="6">
    <source>
        <dbReference type="EMBL" id="OZI50232.1"/>
    </source>
</evidence>
<dbReference type="Gene3D" id="1.10.10.10">
    <property type="entry name" value="Winged helix-like DNA-binding domain superfamily/Winged helix DNA-binding domain"/>
    <property type="match status" value="1"/>
</dbReference>